<evidence type="ECO:0000256" key="8">
    <source>
        <dbReference type="ARBA" id="ARBA00051245"/>
    </source>
</evidence>
<reference evidence="11 12" key="1">
    <citation type="submission" date="2016-09" db="EMBL/GenBank/DDBJ databases">
        <title>Alteromonas lipolytica, a new species isolated from sea water.</title>
        <authorList>
            <person name="Wu Y.-H."/>
            <person name="Cheng H."/>
            <person name="Xu X.-W."/>
        </authorList>
    </citation>
    <scope>NUCLEOTIDE SEQUENCE [LARGE SCALE GENOMIC DNA]</scope>
    <source>
        <strain evidence="11 12">JW12</strain>
    </source>
</reference>
<sequence>MSNTIEKALQRKQEELRKQAEAEQAANPAAEQPTSPPEVDVAAQTEAQAPQEVYQRKPAAETMSGKGEIDPGEKELFELDLNALESKGHVSLTGSRSLVNEEFREIKRKLLGNAFGPLAGTLKNSNIIMVTSGRPSEGKTFTATNLALSIASEQDKTVLLVDADVLRPNILNTLGLEGRKGLMEYLTGDVYDIADVLYPTNIEKLKIIPAGKSHHLSTEFLASQKMHETINEFANRYPDRVVIIDTPPLIGITETAVLANFAGQAVVVVEEGKAKLNDVRNCIDRLNPEMAIGFVVNKSVHTDDDGTGYYGYYSYAKD</sequence>
<feature type="domain" description="AAA" evidence="10">
    <location>
        <begin position="127"/>
        <end position="270"/>
    </location>
</feature>
<keyword evidence="6" id="KW-0067">ATP-binding</keyword>
<feature type="compositionally biased region" description="Low complexity" evidence="9">
    <location>
        <begin position="22"/>
        <end position="33"/>
    </location>
</feature>
<evidence type="ECO:0000256" key="1">
    <source>
        <dbReference type="ARBA" id="ARBA00007316"/>
    </source>
</evidence>
<dbReference type="GO" id="GO:0004715">
    <property type="term" value="F:non-membrane spanning protein tyrosine kinase activity"/>
    <property type="evidence" value="ECO:0007669"/>
    <property type="project" value="UniProtKB-EC"/>
</dbReference>
<dbReference type="GO" id="GO:0005886">
    <property type="term" value="C:plasma membrane"/>
    <property type="evidence" value="ECO:0007669"/>
    <property type="project" value="TreeGrafter"/>
</dbReference>
<evidence type="ECO:0000313" key="12">
    <source>
        <dbReference type="Proteomes" id="UP000176037"/>
    </source>
</evidence>
<evidence type="ECO:0000259" key="10">
    <source>
        <dbReference type="Pfam" id="PF13614"/>
    </source>
</evidence>
<evidence type="ECO:0000256" key="2">
    <source>
        <dbReference type="ARBA" id="ARBA00011903"/>
    </source>
</evidence>
<dbReference type="PANTHER" id="PTHR32309:SF13">
    <property type="entry name" value="FERRIC ENTEROBACTIN TRANSPORT PROTEIN FEPE"/>
    <property type="match status" value="1"/>
</dbReference>
<evidence type="ECO:0000256" key="9">
    <source>
        <dbReference type="SAM" id="MobiDB-lite"/>
    </source>
</evidence>
<dbReference type="GO" id="GO:0005524">
    <property type="term" value="F:ATP binding"/>
    <property type="evidence" value="ECO:0007669"/>
    <property type="project" value="UniProtKB-KW"/>
</dbReference>
<keyword evidence="3" id="KW-0808">Transferase</keyword>
<dbReference type="EMBL" id="MJIC01000014">
    <property type="protein sequence ID" value="OFI34045.1"/>
    <property type="molecule type" value="Genomic_DNA"/>
</dbReference>
<dbReference type="CDD" id="cd05387">
    <property type="entry name" value="BY-kinase"/>
    <property type="match status" value="1"/>
</dbReference>
<comment type="catalytic activity">
    <reaction evidence="8">
        <text>L-tyrosyl-[protein] + ATP = O-phospho-L-tyrosyl-[protein] + ADP + H(+)</text>
        <dbReference type="Rhea" id="RHEA:10596"/>
        <dbReference type="Rhea" id="RHEA-COMP:10136"/>
        <dbReference type="Rhea" id="RHEA-COMP:20101"/>
        <dbReference type="ChEBI" id="CHEBI:15378"/>
        <dbReference type="ChEBI" id="CHEBI:30616"/>
        <dbReference type="ChEBI" id="CHEBI:46858"/>
        <dbReference type="ChEBI" id="CHEBI:61978"/>
        <dbReference type="ChEBI" id="CHEBI:456216"/>
        <dbReference type="EC" id="2.7.10.2"/>
    </reaction>
</comment>
<comment type="similarity">
    <text evidence="1">Belongs to the CpsD/CapB family.</text>
</comment>
<dbReference type="OrthoDB" id="9775724at2"/>
<evidence type="ECO:0000313" key="11">
    <source>
        <dbReference type="EMBL" id="OFI34045.1"/>
    </source>
</evidence>
<dbReference type="InterPro" id="IPR050445">
    <property type="entry name" value="Bact_polysacc_biosynth/exp"/>
</dbReference>
<gene>
    <name evidence="11" type="ORF">BFC17_21075</name>
</gene>
<organism evidence="11 12">
    <name type="scientific">Alteromonas lipolytica</name>
    <dbReference type="NCBI Taxonomy" id="1856405"/>
    <lineage>
        <taxon>Bacteria</taxon>
        <taxon>Pseudomonadati</taxon>
        <taxon>Pseudomonadota</taxon>
        <taxon>Gammaproteobacteria</taxon>
        <taxon>Alteromonadales</taxon>
        <taxon>Alteromonadaceae</taxon>
        <taxon>Alteromonas/Salinimonas group</taxon>
        <taxon>Alteromonas</taxon>
    </lineage>
</organism>
<dbReference type="PANTHER" id="PTHR32309">
    <property type="entry name" value="TYROSINE-PROTEIN KINASE"/>
    <property type="match status" value="1"/>
</dbReference>
<dbReference type="NCBIfam" id="TIGR01007">
    <property type="entry name" value="eps_fam"/>
    <property type="match status" value="1"/>
</dbReference>
<proteinExistence type="inferred from homology"/>
<dbReference type="STRING" id="1856405.BFC17_21075"/>
<dbReference type="InterPro" id="IPR025669">
    <property type="entry name" value="AAA_dom"/>
</dbReference>
<dbReference type="Pfam" id="PF13614">
    <property type="entry name" value="AAA_31"/>
    <property type="match status" value="1"/>
</dbReference>
<keyword evidence="12" id="KW-1185">Reference proteome</keyword>
<feature type="compositionally biased region" description="Basic and acidic residues" evidence="9">
    <location>
        <begin position="8"/>
        <end position="21"/>
    </location>
</feature>
<dbReference type="Proteomes" id="UP000176037">
    <property type="component" value="Unassembled WGS sequence"/>
</dbReference>
<dbReference type="AlphaFoldDB" id="A0A1E8FDN2"/>
<dbReference type="SUPFAM" id="SSF52540">
    <property type="entry name" value="P-loop containing nucleoside triphosphate hydrolases"/>
    <property type="match status" value="1"/>
</dbReference>
<dbReference type="EC" id="2.7.10.2" evidence="2"/>
<dbReference type="InterPro" id="IPR005702">
    <property type="entry name" value="Wzc-like_C"/>
</dbReference>
<keyword evidence="5" id="KW-0418">Kinase</keyword>
<evidence type="ECO:0000256" key="5">
    <source>
        <dbReference type="ARBA" id="ARBA00022777"/>
    </source>
</evidence>
<evidence type="ECO:0000256" key="4">
    <source>
        <dbReference type="ARBA" id="ARBA00022741"/>
    </source>
</evidence>
<evidence type="ECO:0000256" key="6">
    <source>
        <dbReference type="ARBA" id="ARBA00022840"/>
    </source>
</evidence>
<protein>
    <recommendedName>
        <fullName evidence="2">non-specific protein-tyrosine kinase</fullName>
        <ecNumber evidence="2">2.7.10.2</ecNumber>
    </recommendedName>
</protein>
<dbReference type="InterPro" id="IPR027417">
    <property type="entry name" value="P-loop_NTPase"/>
</dbReference>
<keyword evidence="7" id="KW-0829">Tyrosine-protein kinase</keyword>
<name>A0A1E8FDN2_9ALTE</name>
<keyword evidence="4" id="KW-0547">Nucleotide-binding</keyword>
<evidence type="ECO:0000256" key="3">
    <source>
        <dbReference type="ARBA" id="ARBA00022679"/>
    </source>
</evidence>
<accession>A0A1E8FDN2</accession>
<dbReference type="Gene3D" id="3.40.50.300">
    <property type="entry name" value="P-loop containing nucleotide triphosphate hydrolases"/>
    <property type="match status" value="1"/>
</dbReference>
<evidence type="ECO:0000256" key="7">
    <source>
        <dbReference type="ARBA" id="ARBA00023137"/>
    </source>
</evidence>
<dbReference type="RefSeq" id="WP_070176973.1">
    <property type="nucleotide sequence ID" value="NZ_BMJR01000003.1"/>
</dbReference>
<feature type="region of interest" description="Disordered" evidence="9">
    <location>
        <begin position="1"/>
        <end position="70"/>
    </location>
</feature>
<dbReference type="NCBIfam" id="TIGR03018">
    <property type="entry name" value="pepcterm_TyrKin"/>
    <property type="match status" value="1"/>
</dbReference>
<comment type="caution">
    <text evidence="11">The sequence shown here is derived from an EMBL/GenBank/DDBJ whole genome shotgun (WGS) entry which is preliminary data.</text>
</comment>